<reference evidence="4 5" key="1">
    <citation type="submission" date="2017-12" db="EMBL/GenBank/DDBJ databases">
        <title>Characterization of six clinical isolates of Enterochimera gen. nov., a novel genus of the Yersiniaciae family and the three species Enterochimera arupensis sp. nov., Enterochimera coloradensis sp. nov, and Enterochimera californica sp. nov.</title>
        <authorList>
            <person name="Rossi A."/>
            <person name="Fisher M."/>
        </authorList>
    </citation>
    <scope>NUCLEOTIDE SEQUENCE [LARGE SCALE GENOMIC DNA]</scope>
    <source>
        <strain evidence="5">2015-Iso6</strain>
    </source>
</reference>
<dbReference type="PANTHER" id="PTHR43130">
    <property type="entry name" value="ARAC-FAMILY TRANSCRIPTIONAL REGULATOR"/>
    <property type="match status" value="1"/>
</dbReference>
<keyword evidence="5" id="KW-1185">Reference proteome</keyword>
<dbReference type="OrthoDB" id="9803764at2"/>
<dbReference type="Gene3D" id="1.10.10.60">
    <property type="entry name" value="Homeodomain-like"/>
    <property type="match status" value="1"/>
</dbReference>
<proteinExistence type="predicted"/>
<evidence type="ECO:0000313" key="5">
    <source>
        <dbReference type="Proteomes" id="UP000234240"/>
    </source>
</evidence>
<accession>A0A2N5E8E7</accession>
<dbReference type="PROSITE" id="PS01124">
    <property type="entry name" value="HTH_ARAC_FAMILY_2"/>
    <property type="match status" value="1"/>
</dbReference>
<feature type="domain" description="HTH araC/xylS-type" evidence="3">
    <location>
        <begin position="232"/>
        <end position="314"/>
    </location>
</feature>
<name>A0A2N5E8E7_9GAMM</name>
<dbReference type="AlphaFoldDB" id="A0A2N5E8E7"/>
<dbReference type="GO" id="GO:0003700">
    <property type="term" value="F:DNA-binding transcription factor activity"/>
    <property type="evidence" value="ECO:0007669"/>
    <property type="project" value="InterPro"/>
</dbReference>
<dbReference type="SUPFAM" id="SSF46689">
    <property type="entry name" value="Homeodomain-like"/>
    <property type="match status" value="1"/>
</dbReference>
<evidence type="ECO:0000259" key="3">
    <source>
        <dbReference type="PROSITE" id="PS01124"/>
    </source>
</evidence>
<dbReference type="Pfam" id="PF01965">
    <property type="entry name" value="DJ-1_PfpI"/>
    <property type="match status" value="1"/>
</dbReference>
<dbReference type="InterPro" id="IPR009057">
    <property type="entry name" value="Homeodomain-like_sf"/>
</dbReference>
<dbReference type="GO" id="GO:0043565">
    <property type="term" value="F:sequence-specific DNA binding"/>
    <property type="evidence" value="ECO:0007669"/>
    <property type="project" value="InterPro"/>
</dbReference>
<dbReference type="Pfam" id="PF12833">
    <property type="entry name" value="HTH_18"/>
    <property type="match status" value="1"/>
</dbReference>
<dbReference type="PANTHER" id="PTHR43130:SF3">
    <property type="entry name" value="HTH-TYPE TRANSCRIPTIONAL REGULATOR RV1931C"/>
    <property type="match status" value="1"/>
</dbReference>
<protein>
    <submittedName>
        <fullName evidence="4">AraC family transcriptional regulator</fullName>
    </submittedName>
</protein>
<dbReference type="EMBL" id="PJZF01000006">
    <property type="protein sequence ID" value="PLR37937.1"/>
    <property type="molecule type" value="Genomic_DNA"/>
</dbReference>
<gene>
    <name evidence="4" type="ORF">CYR55_09470</name>
</gene>
<dbReference type="InterPro" id="IPR018060">
    <property type="entry name" value="HTH_AraC"/>
</dbReference>
<evidence type="ECO:0000256" key="2">
    <source>
        <dbReference type="ARBA" id="ARBA00023163"/>
    </source>
</evidence>
<dbReference type="InterPro" id="IPR029062">
    <property type="entry name" value="Class_I_gatase-like"/>
</dbReference>
<evidence type="ECO:0000256" key="1">
    <source>
        <dbReference type="ARBA" id="ARBA00023015"/>
    </source>
</evidence>
<dbReference type="InterPro" id="IPR002818">
    <property type="entry name" value="DJ-1/PfpI"/>
</dbReference>
<dbReference type="InterPro" id="IPR052158">
    <property type="entry name" value="INH-QAR"/>
</dbReference>
<dbReference type="RefSeq" id="WP_101815895.1">
    <property type="nucleotide sequence ID" value="NZ_PJZF01000006.1"/>
</dbReference>
<dbReference type="SMART" id="SM00342">
    <property type="entry name" value="HTH_ARAC"/>
    <property type="match status" value="1"/>
</dbReference>
<dbReference type="CDD" id="cd03137">
    <property type="entry name" value="GATase1_AraC_1"/>
    <property type="match status" value="1"/>
</dbReference>
<keyword evidence="2" id="KW-0804">Transcription</keyword>
<dbReference type="SUPFAM" id="SSF52317">
    <property type="entry name" value="Class I glutamine amidotransferase-like"/>
    <property type="match status" value="1"/>
</dbReference>
<dbReference type="Proteomes" id="UP000234240">
    <property type="component" value="Unassembled WGS sequence"/>
</dbReference>
<sequence>MTLNQAEYTDQNSTCPRREAYFIVLPGVMALDVTGPAEALQLAGQFTLHYIGPAPQVTSSTGLVLGGISPLPDTLPPGAILIVPGVKDSRTGFDTPEARVVEAWLRAQRPALEQGDLLLVGVCSGTLLAARAGLLDGYQCTTHHDVIARLRAQAPAAQVRENRIFIEDRQVLTSAGITAGIDVALHIIARVQGPQAATEVARDMVVYFRRSGDDPQLSPWLRYRNHLHPALHRAQNALIAAPEARWQVEEVAARAHVSERHLTRLFREHLGISVRDYHEQLRLAVARQRLQDGCGIEQAALAAGFTSARQLRRAQARWGVS</sequence>
<evidence type="ECO:0000313" key="4">
    <source>
        <dbReference type="EMBL" id="PLR37937.1"/>
    </source>
</evidence>
<organism evidence="4 5">
    <name type="scientific">Chimaeribacter californicus</name>
    <dbReference type="NCBI Taxonomy" id="2060067"/>
    <lineage>
        <taxon>Bacteria</taxon>
        <taxon>Pseudomonadati</taxon>
        <taxon>Pseudomonadota</taxon>
        <taxon>Gammaproteobacteria</taxon>
        <taxon>Enterobacterales</taxon>
        <taxon>Yersiniaceae</taxon>
        <taxon>Chimaeribacter</taxon>
    </lineage>
</organism>
<keyword evidence="1" id="KW-0805">Transcription regulation</keyword>
<comment type="caution">
    <text evidence="4">The sequence shown here is derived from an EMBL/GenBank/DDBJ whole genome shotgun (WGS) entry which is preliminary data.</text>
</comment>
<dbReference type="Gene3D" id="3.40.50.880">
    <property type="match status" value="1"/>
</dbReference>